<dbReference type="AlphaFoldDB" id="A0A2P5DS96"/>
<accession>A0A2P5DS96</accession>
<feature type="non-terminal residue" evidence="1">
    <location>
        <position position="55"/>
    </location>
</feature>
<keyword evidence="2" id="KW-1185">Reference proteome</keyword>
<evidence type="ECO:0000313" key="1">
    <source>
        <dbReference type="EMBL" id="PON76173.1"/>
    </source>
</evidence>
<feature type="non-terminal residue" evidence="1">
    <location>
        <position position="1"/>
    </location>
</feature>
<sequence length="55" mass="6272">QHLLVVSINGGGRLDKKRCGVVFYVMHQQHQWQRNLKWLGFGRCSARRLVGAPVA</sequence>
<dbReference type="EMBL" id="JXTB01000019">
    <property type="protein sequence ID" value="PON76173.1"/>
    <property type="molecule type" value="Genomic_DNA"/>
</dbReference>
<comment type="caution">
    <text evidence="1">The sequence shown here is derived from an EMBL/GenBank/DDBJ whole genome shotgun (WGS) entry which is preliminary data.</text>
</comment>
<dbReference type="Proteomes" id="UP000237105">
    <property type="component" value="Unassembled WGS sequence"/>
</dbReference>
<gene>
    <name evidence="1" type="ORF">PanWU01x14_035910</name>
</gene>
<proteinExistence type="predicted"/>
<name>A0A2P5DS96_PARAD</name>
<reference evidence="2" key="1">
    <citation type="submission" date="2016-06" db="EMBL/GenBank/DDBJ databases">
        <title>Parallel loss of symbiosis genes in relatives of nitrogen-fixing non-legume Parasponia.</title>
        <authorList>
            <person name="Van Velzen R."/>
            <person name="Holmer R."/>
            <person name="Bu F."/>
            <person name="Rutten L."/>
            <person name="Van Zeijl A."/>
            <person name="Liu W."/>
            <person name="Santuari L."/>
            <person name="Cao Q."/>
            <person name="Sharma T."/>
            <person name="Shen D."/>
            <person name="Roswanjaya Y."/>
            <person name="Wardhani T."/>
            <person name="Kalhor M.S."/>
            <person name="Jansen J."/>
            <person name="Van den Hoogen J."/>
            <person name="Gungor B."/>
            <person name="Hartog M."/>
            <person name="Hontelez J."/>
            <person name="Verver J."/>
            <person name="Yang W.-C."/>
            <person name="Schijlen E."/>
            <person name="Repin R."/>
            <person name="Schilthuizen M."/>
            <person name="Schranz E."/>
            <person name="Heidstra R."/>
            <person name="Miyata K."/>
            <person name="Fedorova E."/>
            <person name="Kohlen W."/>
            <person name="Bisseling T."/>
            <person name="Smit S."/>
            <person name="Geurts R."/>
        </authorList>
    </citation>
    <scope>NUCLEOTIDE SEQUENCE [LARGE SCALE GENOMIC DNA]</scope>
    <source>
        <strain evidence="2">cv. WU1-14</strain>
    </source>
</reference>
<evidence type="ECO:0000313" key="2">
    <source>
        <dbReference type="Proteomes" id="UP000237105"/>
    </source>
</evidence>
<protein>
    <submittedName>
        <fullName evidence="1">Uncharacterized protein</fullName>
    </submittedName>
</protein>
<organism evidence="1 2">
    <name type="scientific">Parasponia andersonii</name>
    <name type="common">Sponia andersonii</name>
    <dbReference type="NCBI Taxonomy" id="3476"/>
    <lineage>
        <taxon>Eukaryota</taxon>
        <taxon>Viridiplantae</taxon>
        <taxon>Streptophyta</taxon>
        <taxon>Embryophyta</taxon>
        <taxon>Tracheophyta</taxon>
        <taxon>Spermatophyta</taxon>
        <taxon>Magnoliopsida</taxon>
        <taxon>eudicotyledons</taxon>
        <taxon>Gunneridae</taxon>
        <taxon>Pentapetalae</taxon>
        <taxon>rosids</taxon>
        <taxon>fabids</taxon>
        <taxon>Rosales</taxon>
        <taxon>Cannabaceae</taxon>
        <taxon>Parasponia</taxon>
    </lineage>
</organism>